<sequence length="152" mass="18419">MERTCEIFKAMIEDLRTDLRDMRKEQREFYDEVKSLRLENQELKKQIIVLQNKIEVIEKKERRNNIIVSGVSIKEKEPEQIKQTIESAIERHLEIKCDISSITKINERMCKIEMRDAQEKEKVMRSKRKLRHVKQQIYINHMSNNKYILTTI</sequence>
<dbReference type="Proteomes" id="UP001458880">
    <property type="component" value="Unassembled WGS sequence"/>
</dbReference>
<feature type="coiled-coil region" evidence="1">
    <location>
        <begin position="5"/>
        <end position="60"/>
    </location>
</feature>
<reference evidence="2 3" key="1">
    <citation type="journal article" date="2024" name="BMC Genomics">
        <title>De novo assembly and annotation of Popillia japonica's genome with initial clues to its potential as an invasive pest.</title>
        <authorList>
            <person name="Cucini C."/>
            <person name="Boschi S."/>
            <person name="Funari R."/>
            <person name="Cardaioli E."/>
            <person name="Iannotti N."/>
            <person name="Marturano G."/>
            <person name="Paoli F."/>
            <person name="Bruttini M."/>
            <person name="Carapelli A."/>
            <person name="Frati F."/>
            <person name="Nardi F."/>
        </authorList>
    </citation>
    <scope>NUCLEOTIDE SEQUENCE [LARGE SCALE GENOMIC DNA]</scope>
    <source>
        <strain evidence="2">DMR45628</strain>
    </source>
</reference>
<evidence type="ECO:0000313" key="3">
    <source>
        <dbReference type="Proteomes" id="UP001458880"/>
    </source>
</evidence>
<accession>A0AAW1N3D6</accession>
<keyword evidence="3" id="KW-1185">Reference proteome</keyword>
<comment type="caution">
    <text evidence="2">The sequence shown here is derived from an EMBL/GenBank/DDBJ whole genome shotgun (WGS) entry which is preliminary data.</text>
</comment>
<keyword evidence="1" id="KW-0175">Coiled coil</keyword>
<name>A0AAW1N3D6_POPJA</name>
<organism evidence="2 3">
    <name type="scientific">Popillia japonica</name>
    <name type="common">Japanese beetle</name>
    <dbReference type="NCBI Taxonomy" id="7064"/>
    <lineage>
        <taxon>Eukaryota</taxon>
        <taxon>Metazoa</taxon>
        <taxon>Ecdysozoa</taxon>
        <taxon>Arthropoda</taxon>
        <taxon>Hexapoda</taxon>
        <taxon>Insecta</taxon>
        <taxon>Pterygota</taxon>
        <taxon>Neoptera</taxon>
        <taxon>Endopterygota</taxon>
        <taxon>Coleoptera</taxon>
        <taxon>Polyphaga</taxon>
        <taxon>Scarabaeiformia</taxon>
        <taxon>Scarabaeidae</taxon>
        <taxon>Rutelinae</taxon>
        <taxon>Popillia</taxon>
    </lineage>
</organism>
<dbReference type="AlphaFoldDB" id="A0AAW1N3D6"/>
<gene>
    <name evidence="2" type="ORF">QE152_g1866</name>
</gene>
<proteinExistence type="predicted"/>
<evidence type="ECO:0000313" key="2">
    <source>
        <dbReference type="EMBL" id="KAK9753706.1"/>
    </source>
</evidence>
<dbReference type="EMBL" id="JASPKY010000011">
    <property type="protein sequence ID" value="KAK9753706.1"/>
    <property type="molecule type" value="Genomic_DNA"/>
</dbReference>
<protein>
    <submittedName>
        <fullName evidence="2">Uncharacterized protein</fullName>
    </submittedName>
</protein>
<evidence type="ECO:0000256" key="1">
    <source>
        <dbReference type="SAM" id="Coils"/>
    </source>
</evidence>